<protein>
    <submittedName>
        <fullName evidence="3">Exocrine gland-secreted peptide 1-like isoform X1</fullName>
    </submittedName>
</protein>
<evidence type="ECO:0000313" key="2">
    <source>
        <dbReference type="Proteomes" id="UP000886700"/>
    </source>
</evidence>
<evidence type="ECO:0000256" key="1">
    <source>
        <dbReference type="SAM" id="SignalP"/>
    </source>
</evidence>
<dbReference type="CDD" id="cd14249">
    <property type="entry name" value="ESP1_like"/>
    <property type="match status" value="1"/>
</dbReference>
<name>A0ABM2W415_MESAU</name>
<evidence type="ECO:0000313" key="3">
    <source>
        <dbReference type="RefSeq" id="XP_040585457.1"/>
    </source>
</evidence>
<dbReference type="Proteomes" id="UP000886700">
    <property type="component" value="Unplaced"/>
</dbReference>
<organism evidence="2 3">
    <name type="scientific">Mesocricetus auratus</name>
    <name type="common">Golden hamster</name>
    <dbReference type="NCBI Taxonomy" id="10036"/>
    <lineage>
        <taxon>Eukaryota</taxon>
        <taxon>Metazoa</taxon>
        <taxon>Chordata</taxon>
        <taxon>Craniata</taxon>
        <taxon>Vertebrata</taxon>
        <taxon>Euteleostomi</taxon>
        <taxon>Mammalia</taxon>
        <taxon>Eutheria</taxon>
        <taxon>Euarchontoglires</taxon>
        <taxon>Glires</taxon>
        <taxon>Rodentia</taxon>
        <taxon>Myomorpha</taxon>
        <taxon>Muroidea</taxon>
        <taxon>Cricetidae</taxon>
        <taxon>Cricetinae</taxon>
        <taxon>Mesocricetus</taxon>
    </lineage>
</organism>
<feature type="chain" id="PRO_5045352056" evidence="1">
    <location>
        <begin position="23"/>
        <end position="148"/>
    </location>
</feature>
<sequence>MASFPVMLFLISLLFPSMLTKGRVLTHTQKESIISADHKTRVKTDLDKIDCPCELNIKDILQRSPCASHQYQTALEDPTNDNKHKLDLSILLTSLRKCCDYQGDPVNFSNMVHRLQGTRVRHQQEYMSLSLYPLEECLNLAMTVLLFH</sequence>
<accession>A0ABM2W415</accession>
<dbReference type="GeneID" id="121133317"/>
<keyword evidence="2" id="KW-1185">Reference proteome</keyword>
<dbReference type="Pfam" id="PF16590">
    <property type="entry name" value="ESP"/>
    <property type="match status" value="1"/>
</dbReference>
<dbReference type="RefSeq" id="XP_040585457.1">
    <property type="nucleotide sequence ID" value="XM_040729523.1"/>
</dbReference>
<keyword evidence="1" id="KW-0732">Signal</keyword>
<feature type="signal peptide" evidence="1">
    <location>
        <begin position="1"/>
        <end position="22"/>
    </location>
</feature>
<dbReference type="InterPro" id="IPR032253">
    <property type="entry name" value="Esp1/Esp22"/>
</dbReference>
<proteinExistence type="predicted"/>
<reference evidence="3" key="1">
    <citation type="submission" date="2025-08" db="UniProtKB">
        <authorList>
            <consortium name="RefSeq"/>
        </authorList>
    </citation>
    <scope>IDENTIFICATION</scope>
    <source>
        <tissue evidence="3">Liver</tissue>
    </source>
</reference>
<gene>
    <name evidence="3" type="primary">LOC121133317</name>
</gene>